<evidence type="ECO:0000259" key="3">
    <source>
        <dbReference type="Pfam" id="PF14295"/>
    </source>
</evidence>
<gene>
    <name evidence="4" type="ORF">BJ508DRAFT_324801</name>
</gene>
<feature type="domain" description="Apple" evidence="3">
    <location>
        <begin position="45"/>
        <end position="93"/>
    </location>
</feature>
<protein>
    <recommendedName>
        <fullName evidence="2 3">Apple domain-containing protein</fullName>
    </recommendedName>
</protein>
<organism evidence="4 5">
    <name type="scientific">Ascobolus immersus RN42</name>
    <dbReference type="NCBI Taxonomy" id="1160509"/>
    <lineage>
        <taxon>Eukaryota</taxon>
        <taxon>Fungi</taxon>
        <taxon>Dikarya</taxon>
        <taxon>Ascomycota</taxon>
        <taxon>Pezizomycotina</taxon>
        <taxon>Pezizomycetes</taxon>
        <taxon>Pezizales</taxon>
        <taxon>Ascobolaceae</taxon>
        <taxon>Ascobolus</taxon>
    </lineage>
</organism>
<sequence length="349" mass="37031">MTPFKSVILTFALLPALISAAIECPKDNGKSVTITRTKFTVQCGIDRVGNDLANMPVWVETAEKCAEACVTAGKTCLASVYNGSTGNAPCYLKGSLSLGVSNANHISLVKESSFDTCGPAGNLGSLITLSQDTTYGVTCNPDWVDGDATHNYSQLTANYKSCLQACEENAETAVKCRYVTFTPGKDTVAPGGRCQFHTTKKKGTRQPGSFFGERSSVCPDKDGDIIRPEGVNILTWFKVSCYKDRVGGNLEGVESTWTATAKECMSQCGKTSGCKGVSWHWGYPHGRCHFKGDTTIPFTADSEVYSGTLVLGGASVNPVSVEAPVADAPTVVEPDVETPTADTPVEVTE</sequence>
<keyword evidence="5" id="KW-1185">Reference proteome</keyword>
<dbReference type="Pfam" id="PF00024">
    <property type="entry name" value="PAN_1"/>
    <property type="match status" value="1"/>
</dbReference>
<dbReference type="Pfam" id="PF14295">
    <property type="entry name" value="PAN_4"/>
    <property type="match status" value="1"/>
</dbReference>
<dbReference type="EMBL" id="ML119666">
    <property type="protein sequence ID" value="RPA83212.1"/>
    <property type="molecule type" value="Genomic_DNA"/>
</dbReference>
<dbReference type="InterPro" id="IPR003609">
    <property type="entry name" value="Pan_app"/>
</dbReference>
<reference evidence="4 5" key="1">
    <citation type="journal article" date="2018" name="Nat. Ecol. Evol.">
        <title>Pezizomycetes genomes reveal the molecular basis of ectomycorrhizal truffle lifestyle.</title>
        <authorList>
            <person name="Murat C."/>
            <person name="Payen T."/>
            <person name="Noel B."/>
            <person name="Kuo A."/>
            <person name="Morin E."/>
            <person name="Chen J."/>
            <person name="Kohler A."/>
            <person name="Krizsan K."/>
            <person name="Balestrini R."/>
            <person name="Da Silva C."/>
            <person name="Montanini B."/>
            <person name="Hainaut M."/>
            <person name="Levati E."/>
            <person name="Barry K.W."/>
            <person name="Belfiori B."/>
            <person name="Cichocki N."/>
            <person name="Clum A."/>
            <person name="Dockter R.B."/>
            <person name="Fauchery L."/>
            <person name="Guy J."/>
            <person name="Iotti M."/>
            <person name="Le Tacon F."/>
            <person name="Lindquist E.A."/>
            <person name="Lipzen A."/>
            <person name="Malagnac F."/>
            <person name="Mello A."/>
            <person name="Molinier V."/>
            <person name="Miyauchi S."/>
            <person name="Poulain J."/>
            <person name="Riccioni C."/>
            <person name="Rubini A."/>
            <person name="Sitrit Y."/>
            <person name="Splivallo R."/>
            <person name="Traeger S."/>
            <person name="Wang M."/>
            <person name="Zifcakova L."/>
            <person name="Wipf D."/>
            <person name="Zambonelli A."/>
            <person name="Paolocci F."/>
            <person name="Nowrousian M."/>
            <person name="Ottonello S."/>
            <person name="Baldrian P."/>
            <person name="Spatafora J.W."/>
            <person name="Henrissat B."/>
            <person name="Nagy L.G."/>
            <person name="Aury J.M."/>
            <person name="Wincker P."/>
            <person name="Grigoriev I.V."/>
            <person name="Bonfante P."/>
            <person name="Martin F.M."/>
        </authorList>
    </citation>
    <scope>NUCLEOTIDE SEQUENCE [LARGE SCALE GENOMIC DNA]</scope>
    <source>
        <strain evidence="4 5">RN42</strain>
    </source>
</reference>
<feature type="chain" id="PRO_5017969582" description="Apple domain-containing protein" evidence="1">
    <location>
        <begin position="21"/>
        <end position="349"/>
    </location>
</feature>
<dbReference type="OrthoDB" id="160645at2759"/>
<evidence type="ECO:0000313" key="4">
    <source>
        <dbReference type="EMBL" id="RPA83212.1"/>
    </source>
</evidence>
<feature type="signal peptide" evidence="1">
    <location>
        <begin position="1"/>
        <end position="20"/>
    </location>
</feature>
<name>A0A3N4IAW4_ASCIM</name>
<dbReference type="STRING" id="1160509.A0A3N4IAW4"/>
<proteinExistence type="predicted"/>
<dbReference type="Gene3D" id="3.50.4.10">
    <property type="entry name" value="Hepatocyte Growth Factor"/>
    <property type="match status" value="1"/>
</dbReference>
<feature type="domain" description="Apple" evidence="2">
    <location>
        <begin position="253"/>
        <end position="299"/>
    </location>
</feature>
<keyword evidence="1" id="KW-0732">Signal</keyword>
<evidence type="ECO:0000259" key="2">
    <source>
        <dbReference type="Pfam" id="PF00024"/>
    </source>
</evidence>
<dbReference type="AlphaFoldDB" id="A0A3N4IAW4"/>
<evidence type="ECO:0000256" key="1">
    <source>
        <dbReference type="SAM" id="SignalP"/>
    </source>
</evidence>
<evidence type="ECO:0000313" key="5">
    <source>
        <dbReference type="Proteomes" id="UP000275078"/>
    </source>
</evidence>
<dbReference type="Proteomes" id="UP000275078">
    <property type="component" value="Unassembled WGS sequence"/>
</dbReference>
<accession>A0A3N4IAW4</accession>